<dbReference type="EMBL" id="FWZD01000058">
    <property type="protein sequence ID" value="SME23442.1"/>
    <property type="molecule type" value="Genomic_DNA"/>
</dbReference>
<accession>A0A1Y6A7E8</accession>
<protein>
    <recommendedName>
        <fullName evidence="3">DUF2357 domain-containing protein</fullName>
    </recommendedName>
</protein>
<evidence type="ECO:0000313" key="2">
    <source>
        <dbReference type="Proteomes" id="UP000194439"/>
    </source>
</evidence>
<dbReference type="InterPro" id="IPR007505">
    <property type="entry name" value="PDDEXK_7"/>
</dbReference>
<reference evidence="2" key="1">
    <citation type="submission" date="2017-04" db="EMBL/GenBank/DDBJ databases">
        <authorList>
            <person name="Criscuolo A."/>
        </authorList>
    </citation>
    <scope>NUCLEOTIDE SEQUENCE [LARGE SCALE GENOMIC DNA]</scope>
</reference>
<evidence type="ECO:0000313" key="1">
    <source>
        <dbReference type="EMBL" id="SME23442.1"/>
    </source>
</evidence>
<name>A0A1Y6A7E8_9BACI</name>
<evidence type="ECO:0008006" key="3">
    <source>
        <dbReference type="Google" id="ProtNLM"/>
    </source>
</evidence>
<dbReference type="Proteomes" id="UP000194439">
    <property type="component" value="Unassembled WGS sequence"/>
</dbReference>
<organism evidence="1 2">
    <name type="scientific">Bacillus mobilis</name>
    <dbReference type="NCBI Taxonomy" id="2026190"/>
    <lineage>
        <taxon>Bacteria</taxon>
        <taxon>Bacillati</taxon>
        <taxon>Bacillota</taxon>
        <taxon>Bacilli</taxon>
        <taxon>Bacillales</taxon>
        <taxon>Bacillaceae</taxon>
        <taxon>Bacillus</taxon>
        <taxon>Bacillus cereus group</taxon>
    </lineage>
</organism>
<dbReference type="AlphaFoldDB" id="A0A1Y6A7E8"/>
<dbReference type="Pfam" id="PF04411">
    <property type="entry name" value="PDDEXK_7"/>
    <property type="match status" value="1"/>
</dbReference>
<gene>
    <name evidence="1" type="ORF">BACERE00185_03570</name>
</gene>
<proteinExistence type="predicted"/>
<sequence length="682" mass="79880">MIHMKIIHIVLKDREIQAYDELTKSEGIFLASEYTKKDKMTAQIGVIEPAASKVLIEQFKQPVATLTKDNKTNIWYHKPSKWLADGFEQSTDSIFGINAGGSFDIVAYDVDNLELARAQVNITPGTISIKEYAFMQQEVRRLFELFSYDLARESIDNKNILKQTQTKLFNVYKLEEILNEFSDWFLQLVQEPAEQLIHTTKKVALIQLKKWTPKVILEQTLRPDHKVRANVIEKSTAIAEHGMLRLMLEQIKQRIDCESQAEEILINELTDEIVQLSQVIKDKTNHLQEAILALQQVVKQDLITLKARKSIWFQLNSDVQKWLDEPLMDVSPVEIEETHVFSMNPVYSAVYDSYLKFNELQPKLFEAIRPFIQSILKSPTLYEIWIFLKITQQLHQWGVNTDGLVTEIYKNHEQHKEFKQFRKLFKLPNNPFDIALYYNYSFGNEKKICPDFIIAFYIKQTREWFFHTLDAKYKCYSINKRSERLLEKDLKNSAQRYLNVINELAQDNITAQTATLIHTDVQALNWNLQEASINPTKAIHQYAHFHFTPNNTKNLNIYFKRILHEASHVANCCPTCGRETQGQIRNEVQVGDKKKWKTIYICQFDKEVWVGNYCGRCFNNRRGLVPYNMKSIQWRARPLYKYAKSNYNVQVDEDWDVHCPLCYKNFNGSKCIKPSLLNGNSR</sequence>